<dbReference type="InterPro" id="IPR003265">
    <property type="entry name" value="HhH-GPD_domain"/>
</dbReference>
<comment type="catalytic activity">
    <reaction evidence="1 14">
        <text>Hydrolyzes free adenine bases from 7,8-dihydro-8-oxoguanine:adenine mismatched double-stranded DNA, leaving an apurinic site.</text>
        <dbReference type="EC" id="3.2.2.31"/>
    </reaction>
</comment>
<protein>
    <recommendedName>
        <fullName evidence="5 14">Adenine DNA glycosylase</fullName>
        <ecNumber evidence="4 14">3.2.2.31</ecNumber>
    </recommendedName>
</protein>
<dbReference type="GO" id="GO:0051539">
    <property type="term" value="F:4 iron, 4 sulfur cluster binding"/>
    <property type="evidence" value="ECO:0007669"/>
    <property type="project" value="UniProtKB-UniRule"/>
</dbReference>
<evidence type="ECO:0000256" key="7">
    <source>
        <dbReference type="ARBA" id="ARBA00022723"/>
    </source>
</evidence>
<dbReference type="GO" id="GO:0046872">
    <property type="term" value="F:metal ion binding"/>
    <property type="evidence" value="ECO:0007669"/>
    <property type="project" value="UniProtKB-UniRule"/>
</dbReference>
<evidence type="ECO:0000256" key="10">
    <source>
        <dbReference type="ARBA" id="ARBA00023004"/>
    </source>
</evidence>
<evidence type="ECO:0000256" key="8">
    <source>
        <dbReference type="ARBA" id="ARBA00022763"/>
    </source>
</evidence>
<feature type="domain" description="HhH-GPD" evidence="15">
    <location>
        <begin position="55"/>
        <end position="207"/>
    </location>
</feature>
<evidence type="ECO:0000256" key="3">
    <source>
        <dbReference type="ARBA" id="ARBA00008343"/>
    </source>
</evidence>
<dbReference type="Pfam" id="PF00730">
    <property type="entry name" value="HhH-GPD"/>
    <property type="match status" value="1"/>
</dbReference>
<dbReference type="SUPFAM" id="SSF55811">
    <property type="entry name" value="Nudix"/>
    <property type="match status" value="1"/>
</dbReference>
<dbReference type="PROSITE" id="PS01155">
    <property type="entry name" value="ENDONUCLEASE_III_2"/>
    <property type="match status" value="1"/>
</dbReference>
<dbReference type="CDD" id="cd00056">
    <property type="entry name" value="ENDO3c"/>
    <property type="match status" value="1"/>
</dbReference>
<evidence type="ECO:0000256" key="9">
    <source>
        <dbReference type="ARBA" id="ARBA00022801"/>
    </source>
</evidence>
<dbReference type="Gene3D" id="1.10.1670.10">
    <property type="entry name" value="Helix-hairpin-Helix base-excision DNA repair enzymes (C-terminal)"/>
    <property type="match status" value="1"/>
</dbReference>
<comment type="cofactor">
    <cofactor evidence="14">
        <name>[4Fe-4S] cluster</name>
        <dbReference type="ChEBI" id="CHEBI:49883"/>
    </cofactor>
    <text evidence="14">Binds 1 [4Fe-4S] cluster.</text>
</comment>
<evidence type="ECO:0000256" key="14">
    <source>
        <dbReference type="RuleBase" id="RU365096"/>
    </source>
</evidence>
<evidence type="ECO:0000256" key="5">
    <source>
        <dbReference type="ARBA" id="ARBA00022023"/>
    </source>
</evidence>
<dbReference type="GO" id="GO:0035485">
    <property type="term" value="F:adenine/guanine mispair binding"/>
    <property type="evidence" value="ECO:0007669"/>
    <property type="project" value="TreeGrafter"/>
</dbReference>
<proteinExistence type="inferred from homology"/>
<dbReference type="FunFam" id="1.10.340.30:FF:000002">
    <property type="entry name" value="Adenine DNA glycosylase"/>
    <property type="match status" value="1"/>
</dbReference>
<dbReference type="GO" id="GO:0032357">
    <property type="term" value="F:oxidized purine DNA binding"/>
    <property type="evidence" value="ECO:0007669"/>
    <property type="project" value="TreeGrafter"/>
</dbReference>
<dbReference type="GO" id="GO:0006298">
    <property type="term" value="P:mismatch repair"/>
    <property type="evidence" value="ECO:0007669"/>
    <property type="project" value="TreeGrafter"/>
</dbReference>
<dbReference type="GO" id="GO:0000701">
    <property type="term" value="F:purine-specific mismatch base pair DNA N-glycosylase activity"/>
    <property type="evidence" value="ECO:0007669"/>
    <property type="project" value="UniProtKB-EC"/>
</dbReference>
<dbReference type="GO" id="GO:0034039">
    <property type="term" value="F:8-oxo-7,8-dihydroguanine DNA N-glycosylase activity"/>
    <property type="evidence" value="ECO:0007669"/>
    <property type="project" value="TreeGrafter"/>
</dbReference>
<keyword evidence="6" id="KW-0004">4Fe-4S</keyword>
<evidence type="ECO:0000256" key="13">
    <source>
        <dbReference type="ARBA" id="ARBA00023295"/>
    </source>
</evidence>
<keyword evidence="13 14" id="KW-0326">Glycosidase</keyword>
<dbReference type="RefSeq" id="WP_118176452.1">
    <property type="nucleotide sequence ID" value="NZ_JAQEAO010000004.1"/>
</dbReference>
<evidence type="ECO:0000256" key="1">
    <source>
        <dbReference type="ARBA" id="ARBA00000843"/>
    </source>
</evidence>
<dbReference type="InterPro" id="IPR044298">
    <property type="entry name" value="MIG/MutY"/>
</dbReference>
<sequence length="370" mass="40657">MNTKKKALPIRLPHAEVLSSIVGPLLTWYEGQSTLRCLPWREEVTPYHTWLSEIMLQQTRASAVIPYYTRFLEELPDIESLARCDDELLMKLWQGLGYYSRARNLKKAAGVICAEYGGQLPADFAALLDLPGIGRYTASAIGSIAFGLPLPAVDGNILRVTMRVLQCGEDIAQPAVRRAVEEALAPYYPSGQAAGALNQAFMDLGATVCLPHGAPHCATCPLARLCLAHDAGSEQQLPVKSKKAKRRVEQKTVLLLHQGRALALTKRPDQGLLAGLWELPNLPGHLTQEEVEAWLAACGLRPLTIARLPDARHIFSHVEWQMQGWAVELAAPVAMVAEGDDGFVWASPEELADAYSVPSAFQYFLHEHRG</sequence>
<dbReference type="SMART" id="SM00478">
    <property type="entry name" value="ENDO3c"/>
    <property type="match status" value="1"/>
</dbReference>
<reference evidence="16 17" key="1">
    <citation type="submission" date="2018-08" db="EMBL/GenBank/DDBJ databases">
        <title>A genome reference for cultivated species of the human gut microbiota.</title>
        <authorList>
            <person name="Zou Y."/>
            <person name="Xue W."/>
            <person name="Luo G."/>
        </authorList>
    </citation>
    <scope>NUCLEOTIDE SEQUENCE [LARGE SCALE GENOMIC DNA]</scope>
    <source>
        <strain evidence="16 17">AM25-21AC</strain>
    </source>
</reference>
<accession>A0A414NVI3</accession>
<dbReference type="PANTHER" id="PTHR42944">
    <property type="entry name" value="ADENINE DNA GLYCOSYLASE"/>
    <property type="match status" value="1"/>
</dbReference>
<dbReference type="Pfam" id="PF00633">
    <property type="entry name" value="HHH"/>
    <property type="match status" value="1"/>
</dbReference>
<dbReference type="EC" id="3.2.2.31" evidence="4 14"/>
<keyword evidence="10 14" id="KW-0408">Iron</keyword>
<dbReference type="Gene3D" id="1.10.340.30">
    <property type="entry name" value="Hypothetical protein, domain 2"/>
    <property type="match status" value="1"/>
</dbReference>
<name>A0A414NVI3_9FIRM</name>
<dbReference type="SUPFAM" id="SSF48150">
    <property type="entry name" value="DNA-glycosylase"/>
    <property type="match status" value="1"/>
</dbReference>
<dbReference type="InterPro" id="IPR029119">
    <property type="entry name" value="MutY_C"/>
</dbReference>
<dbReference type="OrthoDB" id="9802365at2"/>
<keyword evidence="12" id="KW-0234">DNA repair</keyword>
<dbReference type="InterPro" id="IPR004036">
    <property type="entry name" value="Endonuclease-III-like_CS2"/>
</dbReference>
<dbReference type="AlphaFoldDB" id="A0A414NVI3"/>
<evidence type="ECO:0000259" key="15">
    <source>
        <dbReference type="SMART" id="SM00478"/>
    </source>
</evidence>
<evidence type="ECO:0000313" key="16">
    <source>
        <dbReference type="EMBL" id="RHF50983.1"/>
    </source>
</evidence>
<dbReference type="PANTHER" id="PTHR42944:SF1">
    <property type="entry name" value="ADENINE DNA GLYCOSYLASE"/>
    <property type="match status" value="1"/>
</dbReference>
<evidence type="ECO:0000313" key="17">
    <source>
        <dbReference type="Proteomes" id="UP000283442"/>
    </source>
</evidence>
<evidence type="ECO:0000256" key="4">
    <source>
        <dbReference type="ARBA" id="ARBA00012045"/>
    </source>
</evidence>
<dbReference type="Proteomes" id="UP000283442">
    <property type="component" value="Unassembled WGS sequence"/>
</dbReference>
<keyword evidence="7" id="KW-0479">Metal-binding</keyword>
<dbReference type="EMBL" id="QRHE01000009">
    <property type="protein sequence ID" value="RHF50983.1"/>
    <property type="molecule type" value="Genomic_DNA"/>
</dbReference>
<comment type="caution">
    <text evidence="16">The sequence shown here is derived from an EMBL/GenBank/DDBJ whole genome shotgun (WGS) entry which is preliminary data.</text>
</comment>
<dbReference type="GO" id="GO:0006284">
    <property type="term" value="P:base-excision repair"/>
    <property type="evidence" value="ECO:0007669"/>
    <property type="project" value="UniProtKB-UniRule"/>
</dbReference>
<keyword evidence="8 14" id="KW-0227">DNA damage</keyword>
<dbReference type="CDD" id="cd03431">
    <property type="entry name" value="NUDIX_DNA_Glycosylase_C-MutY"/>
    <property type="match status" value="1"/>
</dbReference>
<organism evidence="16 17">
    <name type="scientific">Mitsuokella multacida</name>
    <dbReference type="NCBI Taxonomy" id="52226"/>
    <lineage>
        <taxon>Bacteria</taxon>
        <taxon>Bacillati</taxon>
        <taxon>Bacillota</taxon>
        <taxon>Negativicutes</taxon>
        <taxon>Selenomonadales</taxon>
        <taxon>Selenomonadaceae</taxon>
        <taxon>Mitsuokella</taxon>
    </lineage>
</organism>
<comment type="similarity">
    <text evidence="3 14">Belongs to the Nth/MutY family.</text>
</comment>
<dbReference type="Gene3D" id="3.90.79.10">
    <property type="entry name" value="Nucleoside Triphosphate Pyrophosphohydrolase"/>
    <property type="match status" value="1"/>
</dbReference>
<evidence type="ECO:0000256" key="12">
    <source>
        <dbReference type="ARBA" id="ARBA00023204"/>
    </source>
</evidence>
<comment type="function">
    <text evidence="2">Adenine glycosylase active on G-A mispairs. MutY also corrects error-prone DNA synthesis past GO lesions which are due to the oxidatively damaged form of guanine: 7,8-dihydro-8-oxoguanine (8-oxo-dGTP).</text>
</comment>
<evidence type="ECO:0000256" key="2">
    <source>
        <dbReference type="ARBA" id="ARBA00002933"/>
    </source>
</evidence>
<keyword evidence="9" id="KW-0378">Hydrolase</keyword>
<dbReference type="InterPro" id="IPR011257">
    <property type="entry name" value="DNA_glycosylase"/>
</dbReference>
<keyword evidence="11" id="KW-0411">Iron-sulfur</keyword>
<dbReference type="InterPro" id="IPR015797">
    <property type="entry name" value="NUDIX_hydrolase-like_dom_sf"/>
</dbReference>
<dbReference type="Pfam" id="PF14815">
    <property type="entry name" value="NUDIX_4"/>
    <property type="match status" value="1"/>
</dbReference>
<evidence type="ECO:0000256" key="11">
    <source>
        <dbReference type="ARBA" id="ARBA00023014"/>
    </source>
</evidence>
<evidence type="ECO:0000256" key="6">
    <source>
        <dbReference type="ARBA" id="ARBA00022485"/>
    </source>
</evidence>
<dbReference type="InterPro" id="IPR023170">
    <property type="entry name" value="HhH_base_excis_C"/>
</dbReference>
<dbReference type="InterPro" id="IPR000445">
    <property type="entry name" value="HhH_motif"/>
</dbReference>
<gene>
    <name evidence="16" type="ORF">DW674_09030</name>
</gene>